<name>A0A0D1JIN3_STAAU</name>
<dbReference type="EMBL" id="JXIG01000629">
    <property type="protein sequence ID" value="KIT95894.1"/>
    <property type="molecule type" value="Genomic_DNA"/>
</dbReference>
<evidence type="ECO:0000313" key="2">
    <source>
        <dbReference type="EMBL" id="KIT95894.1"/>
    </source>
</evidence>
<sequence length="352" mass="40042">MEIYKLRNSVEVYKDKENIHILTLEKHLTFILDEGLIYLLRILEHGSEIENIYNSLKNNGIVIEKEELIKIIQTLKSHNIISVIKKESAMLSKEKNTYSRQIEFFENFDGNPGMDTQNKLFKSTVAVIGIGGIGSWTAYSLAMSGIGNILLIDPDRIQCSNLTRQIGYDIHTIGNYKVDVLANKIKQLNPLINVNKYKNKILTYNKEIEEIFSNVDFVISCIDEPNITTAGKIISDICWKHKIPHIISGGYNGHQGMIGPTIIPGKTLCWECIVDYIEKEYEGWKQIIKGKATGSLGCLSAVVSNIQVWECIRILISNVKTPMQNSKGEFNFNNLELEIKKFYKTQKCDKCN</sequence>
<dbReference type="Gene3D" id="3.40.50.720">
    <property type="entry name" value="NAD(P)-binding Rossmann-like Domain"/>
    <property type="match status" value="1"/>
</dbReference>
<dbReference type="InterPro" id="IPR000594">
    <property type="entry name" value="ThiF_NAD_FAD-bd"/>
</dbReference>
<dbReference type="GO" id="GO:0061503">
    <property type="term" value="F:tRNA threonylcarbamoyladenosine dehydratase"/>
    <property type="evidence" value="ECO:0007669"/>
    <property type="project" value="TreeGrafter"/>
</dbReference>
<dbReference type="Proteomes" id="UP000032274">
    <property type="component" value="Unassembled WGS sequence"/>
</dbReference>
<dbReference type="PANTHER" id="PTHR43267:SF1">
    <property type="entry name" value="TRNA THREONYLCARBAMOYLADENOSINE DEHYDRATASE"/>
    <property type="match status" value="1"/>
</dbReference>
<dbReference type="SUPFAM" id="SSF69572">
    <property type="entry name" value="Activating enzymes of the ubiquitin-like proteins"/>
    <property type="match status" value="1"/>
</dbReference>
<feature type="domain" description="THIF-type NAD/FAD binding fold" evidence="1">
    <location>
        <begin position="98"/>
        <end position="351"/>
    </location>
</feature>
<dbReference type="RefSeq" id="WP_000409259.1">
    <property type="nucleotide sequence ID" value="NZ_CP038268.1"/>
</dbReference>
<reference evidence="3 5" key="2">
    <citation type="submission" date="2018-06" db="EMBL/GenBank/DDBJ databases">
        <authorList>
            <consortium name="Pathogen Informatics"/>
            <person name="Doyle S."/>
        </authorList>
    </citation>
    <scope>NUCLEOTIDE SEQUENCE [LARGE SCALE GENOMIC DNA]</scope>
    <source>
        <strain evidence="3 5">NCTC7972</strain>
    </source>
</reference>
<accession>A0A0D1JIN3</accession>
<keyword evidence="3" id="KW-0808">Transferase</keyword>
<gene>
    <name evidence="3" type="primary">moeB_2</name>
    <name evidence="3" type="ORF">NCTC7972_00552</name>
    <name evidence="2" type="ORF">QU38_13270</name>
</gene>
<dbReference type="GO" id="GO:0061504">
    <property type="term" value="P:cyclic threonylcarbamoyladenosine biosynthetic process"/>
    <property type="evidence" value="ECO:0007669"/>
    <property type="project" value="TreeGrafter"/>
</dbReference>
<keyword evidence="3" id="KW-0548">Nucleotidyltransferase</keyword>
<dbReference type="Pfam" id="PF00899">
    <property type="entry name" value="ThiF"/>
    <property type="match status" value="1"/>
</dbReference>
<dbReference type="GO" id="GO:0061605">
    <property type="term" value="F:molybdopterin-synthase adenylyltransferase activity"/>
    <property type="evidence" value="ECO:0007669"/>
    <property type="project" value="UniProtKB-EC"/>
</dbReference>
<evidence type="ECO:0000313" key="4">
    <source>
        <dbReference type="Proteomes" id="UP000032274"/>
    </source>
</evidence>
<evidence type="ECO:0000313" key="5">
    <source>
        <dbReference type="Proteomes" id="UP000254224"/>
    </source>
</evidence>
<evidence type="ECO:0000259" key="1">
    <source>
        <dbReference type="Pfam" id="PF00899"/>
    </source>
</evidence>
<organism evidence="3 5">
    <name type="scientific">Staphylococcus aureus</name>
    <dbReference type="NCBI Taxonomy" id="1280"/>
    <lineage>
        <taxon>Bacteria</taxon>
        <taxon>Bacillati</taxon>
        <taxon>Bacillota</taxon>
        <taxon>Bacilli</taxon>
        <taxon>Bacillales</taxon>
        <taxon>Staphylococcaceae</taxon>
        <taxon>Staphylococcus</taxon>
    </lineage>
</organism>
<protein>
    <submittedName>
        <fullName evidence="2">Molybdopterin biosynthesis protein MoeB</fullName>
    </submittedName>
    <submittedName>
        <fullName evidence="3">ThiF family protein</fullName>
        <ecNumber evidence="3">2.7.7.80</ecNumber>
    </submittedName>
</protein>
<comment type="caution">
    <text evidence="3">The sequence shown here is derived from an EMBL/GenBank/DDBJ whole genome shotgun (WGS) entry which is preliminary data.</text>
</comment>
<dbReference type="PANTHER" id="PTHR43267">
    <property type="entry name" value="TRNA THREONYLCARBAMOYLADENOSINE DEHYDRATASE"/>
    <property type="match status" value="1"/>
</dbReference>
<proteinExistence type="predicted"/>
<reference evidence="2 4" key="1">
    <citation type="submission" date="2015-01" db="EMBL/GenBank/DDBJ databases">
        <title>Characterization of Swiss Staphylococcus aureus strains involved in food poisoning.</title>
        <authorList>
            <person name="Crovadore J."/>
            <person name="Chablais R."/>
            <person name="Tonacini J."/>
            <person name="Schnyder B."/>
            <person name="Lefort F."/>
        </authorList>
    </citation>
    <scope>NUCLEOTIDE SEQUENCE [LARGE SCALE GENOMIC DNA]</scope>
    <source>
        <strain evidence="2 4">SA-120</strain>
    </source>
</reference>
<dbReference type="EMBL" id="UHAI01000002">
    <property type="protein sequence ID" value="SUK15663.1"/>
    <property type="molecule type" value="Genomic_DNA"/>
</dbReference>
<dbReference type="AlphaFoldDB" id="A0A0D1JIN3"/>
<dbReference type="InterPro" id="IPR045886">
    <property type="entry name" value="ThiF/MoeB/HesA"/>
</dbReference>
<dbReference type="Proteomes" id="UP000254224">
    <property type="component" value="Unassembled WGS sequence"/>
</dbReference>
<dbReference type="InterPro" id="IPR035985">
    <property type="entry name" value="Ubiquitin-activating_enz"/>
</dbReference>
<evidence type="ECO:0000313" key="3">
    <source>
        <dbReference type="EMBL" id="SUK15663.1"/>
    </source>
</evidence>
<dbReference type="EC" id="2.7.7.80" evidence="3"/>
<dbReference type="GO" id="GO:0008641">
    <property type="term" value="F:ubiquitin-like modifier activating enzyme activity"/>
    <property type="evidence" value="ECO:0007669"/>
    <property type="project" value="InterPro"/>
</dbReference>